<evidence type="ECO:0000313" key="2">
    <source>
        <dbReference type="Proteomes" id="UP000190423"/>
    </source>
</evidence>
<sequence length="72" mass="8326">MIFLSCSDTFKSTLEVRNESFSYNYSDTITDIMISEGQYNIDTIANYKNPAEFRNVDTVTFIFDGNGLYKQK</sequence>
<reference evidence="1 2" key="1">
    <citation type="submission" date="2017-02" db="EMBL/GenBank/DDBJ databases">
        <authorList>
            <person name="Peterson S.W."/>
        </authorList>
    </citation>
    <scope>NUCLEOTIDE SEQUENCE [LARGE SCALE GENOMIC DNA]</scope>
    <source>
        <strain evidence="1 2">ATCC BAA-908</strain>
    </source>
</reference>
<keyword evidence="2" id="KW-1185">Reference proteome</keyword>
<dbReference type="EMBL" id="FUWG01000005">
    <property type="protein sequence ID" value="SJZ33739.1"/>
    <property type="molecule type" value="Genomic_DNA"/>
</dbReference>
<accession>A0A1T4JUC2</accession>
<protein>
    <submittedName>
        <fullName evidence="1">Uncharacterized protein</fullName>
    </submittedName>
</protein>
<dbReference type="AlphaFoldDB" id="A0A1T4JUC2"/>
<proteinExistence type="predicted"/>
<name>A0A1T4JUC2_TREPO</name>
<organism evidence="1 2">
    <name type="scientific">Treponema porcinum</name>
    <dbReference type="NCBI Taxonomy" id="261392"/>
    <lineage>
        <taxon>Bacteria</taxon>
        <taxon>Pseudomonadati</taxon>
        <taxon>Spirochaetota</taxon>
        <taxon>Spirochaetia</taxon>
        <taxon>Spirochaetales</taxon>
        <taxon>Treponemataceae</taxon>
        <taxon>Treponema</taxon>
    </lineage>
</organism>
<evidence type="ECO:0000313" key="1">
    <source>
        <dbReference type="EMBL" id="SJZ33739.1"/>
    </source>
</evidence>
<dbReference type="Proteomes" id="UP000190423">
    <property type="component" value="Unassembled WGS sequence"/>
</dbReference>
<gene>
    <name evidence="1" type="ORF">SAMN02745149_00798</name>
</gene>
<dbReference type="STRING" id="261392.SAMN02745149_00798"/>
<dbReference type="GeneID" id="78316110"/>
<dbReference type="RefSeq" id="WP_143593185.1">
    <property type="nucleotide sequence ID" value="NZ_FUWG01000005.1"/>
</dbReference>